<comment type="caution">
    <text evidence="3">The sequence shown here is derived from an EMBL/GenBank/DDBJ whole genome shotgun (WGS) entry which is preliminary data.</text>
</comment>
<dbReference type="PANTHER" id="PTHR31147:SF66">
    <property type="entry name" value="OS05G0315700 PROTEIN"/>
    <property type="match status" value="1"/>
</dbReference>
<proteinExistence type="inferred from homology"/>
<reference evidence="3 5" key="1">
    <citation type="journal article" date="2018" name="PLoS Genet.">
        <title>Population sequencing reveals clonal diversity and ancestral inbreeding in the grapevine cultivar Chardonnay.</title>
        <authorList>
            <person name="Roach M.J."/>
            <person name="Johnson D.L."/>
            <person name="Bohlmann J."/>
            <person name="van Vuuren H.J."/>
            <person name="Jones S.J."/>
            <person name="Pretorius I.S."/>
            <person name="Schmidt S.A."/>
            <person name="Borneman A.R."/>
        </authorList>
    </citation>
    <scope>NUCLEOTIDE SEQUENCE [LARGE SCALE GENOMIC DNA]</scope>
    <source>
        <strain evidence="5">cv. Chardonnay</strain>
        <strain evidence="3">I10V1</strain>
        <tissue evidence="3">Leaf</tissue>
    </source>
</reference>
<dbReference type="OMA" id="TETSIVM"/>
<gene>
    <name evidence="3" type="primary">AMAT_0</name>
    <name evidence="4" type="synonym">AMAT_10</name>
    <name evidence="4" type="ORF">CK203_043460</name>
    <name evidence="3" type="ORF">CK203_117787</name>
</gene>
<protein>
    <submittedName>
        <fullName evidence="3">Methanol O-anthraniloyltransferase</fullName>
    </submittedName>
</protein>
<dbReference type="Proteomes" id="UP000288805">
    <property type="component" value="Unassembled WGS sequence"/>
</dbReference>
<dbReference type="Pfam" id="PF02458">
    <property type="entry name" value="Transferase"/>
    <property type="match status" value="1"/>
</dbReference>
<dbReference type="KEGG" id="vvi:100243166"/>
<dbReference type="InterPro" id="IPR050898">
    <property type="entry name" value="Plant_acyltransferase"/>
</dbReference>
<dbReference type="EMBL" id="QGNW01001831">
    <property type="protein sequence ID" value="RVW29688.1"/>
    <property type="molecule type" value="Genomic_DNA"/>
</dbReference>
<dbReference type="AlphaFoldDB" id="A0A438D2H6"/>
<sequence length="451" mass="50556">MASSSSPLVFSVKRCAPEFVRPTNPTPREVKQLSDLDDQEGLRFQVPVIMFYPNNPLMKGKDPAKVIKEALGKALVYYYPFAGRLIEGDNRKLMVDCTGEGVLFIEADADTTLENLGDSIQPMCPCYEEILYDVPGSGEILGSPLILIQVTRLRCGGFIFALRLNHTMSDGPGLVQFLDAISEMAQGLSVPSLLPIWQRELLNARNPPRITRIHHEYEEVTNTRGTLMTMDENNLVHRSFFFGLKEIRALRNRLPASLGACSTFEVLIAYVWRCRTIAFAVDPDEVVRISCLINMRGKRGFDLPPGYYGNAFVYPASITKAGMLCKNPLEYAIRLLKKAKAEMSQEYVKSVADLMVIKGRPSFTQPGNYLISDLTRAGFGEIDFGWGKPVYGGIARALSNISFCMRFRNSKGEEGNVIPICLPPPVMERFEQELKRMTKEEEPVRLITSML</sequence>
<comment type="similarity">
    <text evidence="1">Belongs to the plant acyltransferase family.</text>
</comment>
<evidence type="ECO:0000313" key="4">
    <source>
        <dbReference type="EMBL" id="RVW93735.1"/>
    </source>
</evidence>
<evidence type="ECO:0000313" key="3">
    <source>
        <dbReference type="EMBL" id="RVW29688.1"/>
    </source>
</evidence>
<dbReference type="Gene3D" id="3.30.559.10">
    <property type="entry name" value="Chloramphenicol acetyltransferase-like domain"/>
    <property type="match status" value="2"/>
</dbReference>
<dbReference type="InterPro" id="IPR023213">
    <property type="entry name" value="CAT-like_dom_sf"/>
</dbReference>
<organism evidence="3 5">
    <name type="scientific">Vitis vinifera</name>
    <name type="common">Grape</name>
    <dbReference type="NCBI Taxonomy" id="29760"/>
    <lineage>
        <taxon>Eukaryota</taxon>
        <taxon>Viridiplantae</taxon>
        <taxon>Streptophyta</taxon>
        <taxon>Embryophyta</taxon>
        <taxon>Tracheophyta</taxon>
        <taxon>Spermatophyta</taxon>
        <taxon>Magnoliopsida</taxon>
        <taxon>eudicotyledons</taxon>
        <taxon>Gunneridae</taxon>
        <taxon>Pentapetalae</taxon>
        <taxon>rosids</taxon>
        <taxon>Vitales</taxon>
        <taxon>Vitaceae</taxon>
        <taxon>Viteae</taxon>
        <taxon>Vitis</taxon>
    </lineage>
</organism>
<evidence type="ECO:0000256" key="1">
    <source>
        <dbReference type="ARBA" id="ARBA00009861"/>
    </source>
</evidence>
<dbReference type="GO" id="GO:0016740">
    <property type="term" value="F:transferase activity"/>
    <property type="evidence" value="ECO:0007669"/>
    <property type="project" value="UniProtKB-KW"/>
</dbReference>
<dbReference type="EMBL" id="QGNW01000127">
    <property type="protein sequence ID" value="RVW93735.1"/>
    <property type="molecule type" value="Genomic_DNA"/>
</dbReference>
<evidence type="ECO:0000313" key="5">
    <source>
        <dbReference type="Proteomes" id="UP000288805"/>
    </source>
</evidence>
<name>A0A438D2H6_VITVI</name>
<keyword evidence="2 3" id="KW-0808">Transferase</keyword>
<dbReference type="PANTHER" id="PTHR31147">
    <property type="entry name" value="ACYL TRANSFERASE 4"/>
    <property type="match status" value="1"/>
</dbReference>
<accession>A0A438D2H6</accession>
<evidence type="ECO:0000256" key="2">
    <source>
        <dbReference type="ARBA" id="ARBA00022679"/>
    </source>
</evidence>
<dbReference type="OrthoDB" id="1483986at2759"/>